<sequence length="352" mass="40856">MNNKMVAHLWANEQQESASGSNFFFKGASIYSYGRHFEAGRIVRNEHGEKAYLINKCSYSSSTSKHQCYVWHAIPTGSMVFSVGYNMSNSGSMSFVVNQLEAIKNSAERYKKARTEIFYHAIWQPFTSLMAYIGFFDLGTPKQLLKKNVNEWLGTKHELAWKSDKVKREHVRELKRIFQIMLSHQSLDILGTVNVIVDEICGEGTWISYIERCQKFRAAQEDREAKRIEKARVENETRKKTLKERIQMWKAGEIRELNNPVIYDIYEPNVWLRIKNGKIETSKGIKLSQTEAERLWKRIKSFHGGAQFQHDLARDSSGNDWAFNNYQNDILTAGCHRIAYSEMESIAKQLGW</sequence>
<name>A0A173V8U6_PARDI</name>
<dbReference type="AlphaFoldDB" id="A0A173V8U6"/>
<accession>A0A173V8U6</accession>
<keyword evidence="1" id="KW-0175">Coiled coil</keyword>
<reference evidence="2 3" key="1">
    <citation type="submission" date="2015-09" db="EMBL/GenBank/DDBJ databases">
        <authorList>
            <consortium name="Pathogen Informatics"/>
        </authorList>
    </citation>
    <scope>NUCLEOTIDE SEQUENCE [LARGE SCALE GENOMIC DNA]</scope>
    <source>
        <strain evidence="2 3">2789STDY5608872</strain>
    </source>
</reference>
<dbReference type="RefSeq" id="WP_157355032.1">
    <property type="nucleotide sequence ID" value="NZ_CYXP01000006.1"/>
</dbReference>
<dbReference type="Proteomes" id="UP000095591">
    <property type="component" value="Unassembled WGS sequence"/>
</dbReference>
<evidence type="ECO:0000256" key="1">
    <source>
        <dbReference type="SAM" id="Coils"/>
    </source>
</evidence>
<protein>
    <submittedName>
        <fullName evidence="2">Uncharacterized protein</fullName>
    </submittedName>
</protein>
<evidence type="ECO:0000313" key="3">
    <source>
        <dbReference type="Proteomes" id="UP000095591"/>
    </source>
</evidence>
<feature type="coiled-coil region" evidence="1">
    <location>
        <begin position="216"/>
        <end position="245"/>
    </location>
</feature>
<organism evidence="2 3">
    <name type="scientific">Parabacteroides distasonis</name>
    <dbReference type="NCBI Taxonomy" id="823"/>
    <lineage>
        <taxon>Bacteria</taxon>
        <taxon>Pseudomonadati</taxon>
        <taxon>Bacteroidota</taxon>
        <taxon>Bacteroidia</taxon>
        <taxon>Bacteroidales</taxon>
        <taxon>Tannerellaceae</taxon>
        <taxon>Parabacteroides</taxon>
    </lineage>
</organism>
<evidence type="ECO:0000313" key="2">
    <source>
        <dbReference type="EMBL" id="CUN22308.1"/>
    </source>
</evidence>
<proteinExistence type="predicted"/>
<dbReference type="EMBL" id="CYXP01000006">
    <property type="protein sequence ID" value="CUN22308.1"/>
    <property type="molecule type" value="Genomic_DNA"/>
</dbReference>
<gene>
    <name evidence="2" type="ORF">ERS852429_02634</name>
</gene>